<dbReference type="EMBL" id="BARU01000822">
    <property type="protein sequence ID" value="GAH25411.1"/>
    <property type="molecule type" value="Genomic_DNA"/>
</dbReference>
<organism evidence="1">
    <name type="scientific">marine sediment metagenome</name>
    <dbReference type="NCBI Taxonomy" id="412755"/>
    <lineage>
        <taxon>unclassified sequences</taxon>
        <taxon>metagenomes</taxon>
        <taxon>ecological metagenomes</taxon>
    </lineage>
</organism>
<accession>X1DWL2</accession>
<feature type="non-terminal residue" evidence="1">
    <location>
        <position position="1"/>
    </location>
</feature>
<sequence>SLLDVEKRSKNARLLVVPPSDADHPFVITTNDITEQIDTNPLMGSYAEKDLLTYFKVNKFINPTHNHNNSIGGMSALISHSPTHFKITKKFIVDGDIKFPPEKIEKFEKLVKRKKYYDEFPEVCKRTIAFLKEFDNKNFELNENDYIVFLVDNVDISRYIDLVGEYVSGKLLKYPTFEGEECNCCGTRRDLYMITQGNTFDIGKGRKYLFRHPTRWHTSLLSDTSENYNICEECAKQIYNFFEYIRLNKFYRYPFPTKVDVDTNDHRMELYRELQPNMERYWLHF</sequence>
<proteinExistence type="predicted"/>
<dbReference type="AlphaFoldDB" id="X1DWL2"/>
<reference evidence="1" key="1">
    <citation type="journal article" date="2014" name="Front. Microbiol.">
        <title>High frequency of phylogenetically diverse reductive dehalogenase-homologous genes in deep subseafloor sedimentary metagenomes.</title>
        <authorList>
            <person name="Kawai M."/>
            <person name="Futagami T."/>
            <person name="Toyoda A."/>
            <person name="Takaki Y."/>
            <person name="Nishi S."/>
            <person name="Hori S."/>
            <person name="Arai W."/>
            <person name="Tsubouchi T."/>
            <person name="Morono Y."/>
            <person name="Uchiyama I."/>
            <person name="Ito T."/>
            <person name="Fujiyama A."/>
            <person name="Inagaki F."/>
            <person name="Takami H."/>
        </authorList>
    </citation>
    <scope>NUCLEOTIDE SEQUENCE</scope>
    <source>
        <strain evidence="1">Expedition CK06-06</strain>
    </source>
</reference>
<comment type="caution">
    <text evidence="1">The sequence shown here is derived from an EMBL/GenBank/DDBJ whole genome shotgun (WGS) entry which is preliminary data.</text>
</comment>
<protein>
    <submittedName>
        <fullName evidence="1">Uncharacterized protein</fullName>
    </submittedName>
</protein>
<name>X1DWL2_9ZZZZ</name>
<evidence type="ECO:0000313" key="1">
    <source>
        <dbReference type="EMBL" id="GAH25411.1"/>
    </source>
</evidence>
<gene>
    <name evidence="1" type="ORF">S03H2_02459</name>
</gene>